<dbReference type="RefSeq" id="WP_196418203.1">
    <property type="nucleotide sequence ID" value="NZ_JADQTO010000020.1"/>
</dbReference>
<dbReference type="InterPro" id="IPR036388">
    <property type="entry name" value="WH-like_DNA-bd_sf"/>
</dbReference>
<evidence type="ECO:0000313" key="6">
    <source>
        <dbReference type="EMBL" id="MBG0566424.1"/>
    </source>
</evidence>
<dbReference type="PRINTS" id="PR00037">
    <property type="entry name" value="HTHLACR"/>
</dbReference>
<dbReference type="Pfam" id="PF08220">
    <property type="entry name" value="HTH_DeoR"/>
    <property type="match status" value="1"/>
</dbReference>
<dbReference type="PROSITE" id="PS51000">
    <property type="entry name" value="HTH_DEOR_2"/>
    <property type="match status" value="1"/>
</dbReference>
<feature type="domain" description="HTH deoR-type" evidence="5">
    <location>
        <begin position="3"/>
        <end position="58"/>
    </location>
</feature>
<evidence type="ECO:0000256" key="3">
    <source>
        <dbReference type="ARBA" id="ARBA00023163"/>
    </source>
</evidence>
<dbReference type="GO" id="GO:0003700">
    <property type="term" value="F:DNA-binding transcription factor activity"/>
    <property type="evidence" value="ECO:0007669"/>
    <property type="project" value="InterPro"/>
</dbReference>
<dbReference type="InterPro" id="IPR037171">
    <property type="entry name" value="NagB/RpiA_transferase-like"/>
</dbReference>
<comment type="caution">
    <text evidence="6">The sequence shown here is derived from an EMBL/GenBank/DDBJ whole genome shotgun (WGS) entry which is preliminary data.</text>
</comment>
<keyword evidence="2" id="KW-0238">DNA-binding</keyword>
<gene>
    <name evidence="6" type="ORF">I4J89_33745</name>
</gene>
<dbReference type="InterPro" id="IPR018356">
    <property type="entry name" value="Tscrpt_reg_HTH_DeoR_CS"/>
</dbReference>
<dbReference type="Proteomes" id="UP000598146">
    <property type="component" value="Unassembled WGS sequence"/>
</dbReference>
<keyword evidence="1" id="KW-0805">Transcription regulation</keyword>
<dbReference type="GO" id="GO:0003677">
    <property type="term" value="F:DNA binding"/>
    <property type="evidence" value="ECO:0007669"/>
    <property type="project" value="UniProtKB-KW"/>
</dbReference>
<accession>A0A931CAD9</accession>
<dbReference type="Pfam" id="PF00455">
    <property type="entry name" value="DeoRC"/>
    <property type="match status" value="1"/>
</dbReference>
<name>A0A931CAD9_9ACTN</name>
<evidence type="ECO:0000313" key="7">
    <source>
        <dbReference type="Proteomes" id="UP000598146"/>
    </source>
</evidence>
<sequence>MLIAERRRRLLAHVRDHGYVSFRDLAEALGISESTVRRDLRAMAADGLLALTRGGAGPRHGSSPARSVPPAGPNGADPVSGPREAIAARAATLVAEGSAVLLGPGRTTTALARYLAAFDQLTVVTNSISVTSALLDAPQVEVVLIGGALRRSIGAAVGPIAEAALTGLRGAQVFLSGEGVTPERGLTTPNVFAAATDQALMAAGQQVVVLADHTKLGRETMCQTVPPERIDVLVTDQAADDYLVDRLRATGIDIHVA</sequence>
<evidence type="ECO:0000256" key="2">
    <source>
        <dbReference type="ARBA" id="ARBA00023125"/>
    </source>
</evidence>
<keyword evidence="3" id="KW-0804">Transcription</keyword>
<dbReference type="PROSITE" id="PS00894">
    <property type="entry name" value="HTH_DEOR_1"/>
    <property type="match status" value="1"/>
</dbReference>
<dbReference type="InterPro" id="IPR014036">
    <property type="entry name" value="DeoR-like_C"/>
</dbReference>
<dbReference type="Gene3D" id="3.40.50.1360">
    <property type="match status" value="1"/>
</dbReference>
<dbReference type="InterPro" id="IPR001034">
    <property type="entry name" value="DeoR_HTH"/>
</dbReference>
<dbReference type="SMART" id="SM00420">
    <property type="entry name" value="HTH_DEOR"/>
    <property type="match status" value="1"/>
</dbReference>
<dbReference type="EMBL" id="JADQTO010000020">
    <property type="protein sequence ID" value="MBG0566424.1"/>
    <property type="molecule type" value="Genomic_DNA"/>
</dbReference>
<dbReference type="InterPro" id="IPR036390">
    <property type="entry name" value="WH_DNA-bd_sf"/>
</dbReference>
<dbReference type="PANTHER" id="PTHR30363">
    <property type="entry name" value="HTH-TYPE TRANSCRIPTIONAL REGULATOR SRLR-RELATED"/>
    <property type="match status" value="1"/>
</dbReference>
<proteinExistence type="predicted"/>
<evidence type="ECO:0000256" key="4">
    <source>
        <dbReference type="SAM" id="MobiDB-lite"/>
    </source>
</evidence>
<dbReference type="Gene3D" id="1.10.10.10">
    <property type="entry name" value="Winged helix-like DNA-binding domain superfamily/Winged helix DNA-binding domain"/>
    <property type="match status" value="1"/>
</dbReference>
<dbReference type="InterPro" id="IPR011991">
    <property type="entry name" value="ArsR-like_HTH"/>
</dbReference>
<evidence type="ECO:0000259" key="5">
    <source>
        <dbReference type="PROSITE" id="PS51000"/>
    </source>
</evidence>
<evidence type="ECO:0000256" key="1">
    <source>
        <dbReference type="ARBA" id="ARBA00023015"/>
    </source>
</evidence>
<dbReference type="SMART" id="SM01134">
    <property type="entry name" value="DeoRC"/>
    <property type="match status" value="1"/>
</dbReference>
<reference evidence="6" key="1">
    <citation type="submission" date="2020-11" db="EMBL/GenBank/DDBJ databases">
        <title>Isolation and identification of active actinomycetes.</title>
        <authorList>
            <person name="Sun X."/>
        </authorList>
    </citation>
    <scope>NUCLEOTIDE SEQUENCE</scope>
    <source>
        <strain evidence="6">NEAU-A11</strain>
    </source>
</reference>
<dbReference type="PANTHER" id="PTHR30363:SF44">
    <property type="entry name" value="AGA OPERON TRANSCRIPTIONAL REPRESSOR-RELATED"/>
    <property type="match status" value="1"/>
</dbReference>
<dbReference type="SUPFAM" id="SSF46785">
    <property type="entry name" value="Winged helix' DNA-binding domain"/>
    <property type="match status" value="1"/>
</dbReference>
<organism evidence="6 7">
    <name type="scientific">Actinoplanes aureus</name>
    <dbReference type="NCBI Taxonomy" id="2792083"/>
    <lineage>
        <taxon>Bacteria</taxon>
        <taxon>Bacillati</taxon>
        <taxon>Actinomycetota</taxon>
        <taxon>Actinomycetes</taxon>
        <taxon>Micromonosporales</taxon>
        <taxon>Micromonosporaceae</taxon>
        <taxon>Actinoplanes</taxon>
    </lineage>
</organism>
<keyword evidence="7" id="KW-1185">Reference proteome</keyword>
<protein>
    <submittedName>
        <fullName evidence="6">DeoR/GlpR transcriptional regulator</fullName>
    </submittedName>
</protein>
<dbReference type="SUPFAM" id="SSF100950">
    <property type="entry name" value="NagB/RpiA/CoA transferase-like"/>
    <property type="match status" value="1"/>
</dbReference>
<dbReference type="AlphaFoldDB" id="A0A931CAD9"/>
<feature type="region of interest" description="Disordered" evidence="4">
    <location>
        <begin position="53"/>
        <end position="81"/>
    </location>
</feature>
<dbReference type="InterPro" id="IPR050313">
    <property type="entry name" value="Carb_Metab_HTH_regulators"/>
</dbReference>
<dbReference type="CDD" id="cd00090">
    <property type="entry name" value="HTH_ARSR"/>
    <property type="match status" value="1"/>
</dbReference>